<sequence length="183" mass="19158">MPTPLSKCREAPPNAHIPTPFKCVLLLFTKRRTPKPYSDQSRKKYQPDSQDQHQSSTSHPRSGNQSHQAYPRCVEGGGGVVEGVLPNTLILGTPTPGPIRPNLVAPPGTSMSTLGELTGVGPDPLTDPGVALRISASICRGLGGSSSGPVGEMGEPAGDQPPESPLKAVLRGLLRAVEGEWTA</sequence>
<accession>A0ACC3D796</accession>
<dbReference type="EMBL" id="JAWDJW010007116">
    <property type="protein sequence ID" value="KAK3062807.1"/>
    <property type="molecule type" value="Genomic_DNA"/>
</dbReference>
<name>A0ACC3D796_9PEZI</name>
<evidence type="ECO:0000313" key="2">
    <source>
        <dbReference type="Proteomes" id="UP001186974"/>
    </source>
</evidence>
<evidence type="ECO:0000313" key="1">
    <source>
        <dbReference type="EMBL" id="KAK3062807.1"/>
    </source>
</evidence>
<comment type="caution">
    <text evidence="1">The sequence shown here is derived from an EMBL/GenBank/DDBJ whole genome shotgun (WGS) entry which is preliminary data.</text>
</comment>
<protein>
    <submittedName>
        <fullName evidence="1">Uncharacterized protein</fullName>
    </submittedName>
</protein>
<reference evidence="1" key="1">
    <citation type="submission" date="2024-09" db="EMBL/GenBank/DDBJ databases">
        <title>Black Yeasts Isolated from many extreme environments.</title>
        <authorList>
            <person name="Coleine C."/>
            <person name="Stajich J.E."/>
            <person name="Selbmann L."/>
        </authorList>
    </citation>
    <scope>NUCLEOTIDE SEQUENCE</scope>
    <source>
        <strain evidence="1">CCFEE 5737</strain>
    </source>
</reference>
<proteinExistence type="predicted"/>
<dbReference type="Proteomes" id="UP001186974">
    <property type="component" value="Unassembled WGS sequence"/>
</dbReference>
<organism evidence="1 2">
    <name type="scientific">Coniosporium uncinatum</name>
    <dbReference type="NCBI Taxonomy" id="93489"/>
    <lineage>
        <taxon>Eukaryota</taxon>
        <taxon>Fungi</taxon>
        <taxon>Dikarya</taxon>
        <taxon>Ascomycota</taxon>
        <taxon>Pezizomycotina</taxon>
        <taxon>Dothideomycetes</taxon>
        <taxon>Dothideomycetes incertae sedis</taxon>
        <taxon>Coniosporium</taxon>
    </lineage>
</organism>
<gene>
    <name evidence="1" type="ORF">LTS18_003317</name>
</gene>
<keyword evidence="2" id="KW-1185">Reference proteome</keyword>